<organism evidence="1 2">
    <name type="scientific">Gracilariopsis chorda</name>
    <dbReference type="NCBI Taxonomy" id="448386"/>
    <lineage>
        <taxon>Eukaryota</taxon>
        <taxon>Rhodophyta</taxon>
        <taxon>Florideophyceae</taxon>
        <taxon>Rhodymeniophycidae</taxon>
        <taxon>Gracilariales</taxon>
        <taxon>Gracilariaceae</taxon>
        <taxon>Gracilariopsis</taxon>
    </lineage>
</organism>
<dbReference type="GO" id="GO:0009523">
    <property type="term" value="C:photosystem II"/>
    <property type="evidence" value="ECO:0007669"/>
    <property type="project" value="InterPro"/>
</dbReference>
<dbReference type="Gene3D" id="1.20.58.810">
    <property type="entry name" value="Photosystem II Pbs27"/>
    <property type="match status" value="1"/>
</dbReference>
<sequence length="178" mass="19068">MTPRPAFASSTFLGANLKSPINAVLPLTSPHKPSVTMSVAEPLSRRAFLASALIAAGGLALPSPSKAFGRKTTMTGDYKVDAAQVLTDMRAACDLGRGAPGMAETVTKTRTEMNDFVALYRRNDNVSGSTSFSTLYTAINTLSGHYASYGSSYPVPEKRKKRLSQQFSEIDRALSRGR</sequence>
<keyword evidence="1" id="KW-0449">Lipoprotein</keyword>
<accession>A0A2V3ISA5</accession>
<keyword evidence="2" id="KW-1185">Reference proteome</keyword>
<dbReference type="Pfam" id="PF13326">
    <property type="entry name" value="PSII_Pbs27"/>
    <property type="match status" value="1"/>
</dbReference>
<dbReference type="PANTHER" id="PTHR34041">
    <property type="entry name" value="PHOTOSYSTEM II REPAIR PROTEIN PSB27-H1, CHLOROPLASTIC"/>
    <property type="match status" value="1"/>
</dbReference>
<dbReference type="PANTHER" id="PTHR34041:SF1">
    <property type="entry name" value="PHOTOSYSTEM II REPAIR PROTEIN PSB27-H1, CHLOROPLASTIC"/>
    <property type="match status" value="1"/>
</dbReference>
<dbReference type="InterPro" id="IPR006311">
    <property type="entry name" value="TAT_signal"/>
</dbReference>
<dbReference type="EMBL" id="NBIV01000085">
    <property type="protein sequence ID" value="PXF44627.1"/>
    <property type="molecule type" value="Genomic_DNA"/>
</dbReference>
<dbReference type="GO" id="GO:0010207">
    <property type="term" value="P:photosystem II assembly"/>
    <property type="evidence" value="ECO:0007669"/>
    <property type="project" value="InterPro"/>
</dbReference>
<evidence type="ECO:0000313" key="2">
    <source>
        <dbReference type="Proteomes" id="UP000247409"/>
    </source>
</evidence>
<comment type="caution">
    <text evidence="1">The sequence shown here is derived from an EMBL/GenBank/DDBJ whole genome shotgun (WGS) entry which is preliminary data.</text>
</comment>
<dbReference type="InterPro" id="IPR025585">
    <property type="entry name" value="PSII_Psb27"/>
</dbReference>
<dbReference type="Proteomes" id="UP000247409">
    <property type="component" value="Unassembled WGS sequence"/>
</dbReference>
<protein>
    <submittedName>
        <fullName evidence="1">Photosystem II lipoprotein Psb27</fullName>
    </submittedName>
</protein>
<dbReference type="OrthoDB" id="419533at2759"/>
<dbReference type="InterPro" id="IPR038450">
    <property type="entry name" value="PSII_Psb27_sf"/>
</dbReference>
<dbReference type="STRING" id="448386.A0A2V3ISA5"/>
<proteinExistence type="inferred from homology"/>
<dbReference type="PROSITE" id="PS51318">
    <property type="entry name" value="TAT"/>
    <property type="match status" value="1"/>
</dbReference>
<name>A0A2V3ISA5_9FLOR</name>
<gene>
    <name evidence="1" type="ORF">BWQ96_05622</name>
</gene>
<dbReference type="GO" id="GO:0010206">
    <property type="term" value="P:photosystem II repair"/>
    <property type="evidence" value="ECO:0007669"/>
    <property type="project" value="InterPro"/>
</dbReference>
<dbReference type="AlphaFoldDB" id="A0A2V3ISA5"/>
<dbReference type="HAMAP" id="MF_01481">
    <property type="entry name" value="PSII_Psb27"/>
    <property type="match status" value="1"/>
</dbReference>
<evidence type="ECO:0000313" key="1">
    <source>
        <dbReference type="EMBL" id="PXF44627.1"/>
    </source>
</evidence>
<reference evidence="1 2" key="1">
    <citation type="journal article" date="2018" name="Mol. Biol. Evol.">
        <title>Analysis of the draft genome of the red seaweed Gracilariopsis chorda provides insights into genome size evolution in Rhodophyta.</title>
        <authorList>
            <person name="Lee J."/>
            <person name="Yang E.C."/>
            <person name="Graf L."/>
            <person name="Yang J.H."/>
            <person name="Qiu H."/>
            <person name="Zel Zion U."/>
            <person name="Chan C.X."/>
            <person name="Stephens T.G."/>
            <person name="Weber A.P.M."/>
            <person name="Boo G.H."/>
            <person name="Boo S.M."/>
            <person name="Kim K.M."/>
            <person name="Shin Y."/>
            <person name="Jung M."/>
            <person name="Lee S.J."/>
            <person name="Yim H.S."/>
            <person name="Lee J.H."/>
            <person name="Bhattacharya D."/>
            <person name="Yoon H.S."/>
        </authorList>
    </citation>
    <scope>NUCLEOTIDE SEQUENCE [LARGE SCALE GENOMIC DNA]</scope>
    <source>
        <strain evidence="1 2">SKKU-2015</strain>
        <tissue evidence="1">Whole body</tissue>
    </source>
</reference>